<keyword evidence="2" id="KW-1185">Reference proteome</keyword>
<dbReference type="InterPro" id="IPR037196">
    <property type="entry name" value="HSP90_C"/>
</dbReference>
<reference evidence="1 2" key="1">
    <citation type="submission" date="2019-11" db="EMBL/GenBank/DDBJ databases">
        <title>Comparative genomics of hydrocarbon-degrading Desulfosarcina strains.</title>
        <authorList>
            <person name="Watanabe M."/>
            <person name="Kojima H."/>
            <person name="Fukui M."/>
        </authorList>
    </citation>
    <scope>NUCLEOTIDE SEQUENCE [LARGE SCALE GENOMIC DNA]</scope>
    <source>
        <strain evidence="2">oXyS1</strain>
    </source>
</reference>
<gene>
    <name evidence="1" type="ORF">DSCOOX_12270</name>
</gene>
<dbReference type="EMBL" id="AP021879">
    <property type="protein sequence ID" value="BBO88047.1"/>
    <property type="molecule type" value="Genomic_DNA"/>
</dbReference>
<evidence type="ECO:0000313" key="1">
    <source>
        <dbReference type="EMBL" id="BBO88047.1"/>
    </source>
</evidence>
<dbReference type="SUPFAM" id="SSF110942">
    <property type="entry name" value="HSP90 C-terminal domain"/>
    <property type="match status" value="1"/>
</dbReference>
<dbReference type="Proteomes" id="UP000422108">
    <property type="component" value="Chromosome"/>
</dbReference>
<name>A0A5K8A6B2_9BACT</name>
<accession>A0A5K8A6B2</accession>
<sequence length="83" mass="9248">MANHLIVFVHNRCRTIARVCGLSTSYKVTKKIKTLFENDRDNPELKDYSQLLLDMAVVSEGGKLDNPAGFSKMVGDLMSRAMG</sequence>
<dbReference type="AlphaFoldDB" id="A0A5K8A6B2"/>
<organism evidence="1 2">
    <name type="scientific">Desulfosarcina ovata subsp. ovata</name>
    <dbReference type="NCBI Taxonomy" id="2752305"/>
    <lineage>
        <taxon>Bacteria</taxon>
        <taxon>Pseudomonadati</taxon>
        <taxon>Thermodesulfobacteriota</taxon>
        <taxon>Desulfobacteria</taxon>
        <taxon>Desulfobacterales</taxon>
        <taxon>Desulfosarcinaceae</taxon>
        <taxon>Desulfosarcina</taxon>
    </lineage>
</organism>
<protein>
    <submittedName>
        <fullName evidence="1">Uncharacterized protein</fullName>
    </submittedName>
</protein>
<evidence type="ECO:0000313" key="2">
    <source>
        <dbReference type="Proteomes" id="UP000422108"/>
    </source>
</evidence>
<proteinExistence type="predicted"/>
<dbReference type="Gene3D" id="1.20.120.790">
    <property type="entry name" value="Heat shock protein 90, C-terminal domain"/>
    <property type="match status" value="1"/>
</dbReference>